<name>A0ACC2TG22_9FUNG</name>
<protein>
    <submittedName>
        <fullName evidence="1">Uncharacterized protein</fullName>
    </submittedName>
</protein>
<dbReference type="Proteomes" id="UP001165960">
    <property type="component" value="Unassembled WGS sequence"/>
</dbReference>
<dbReference type="EMBL" id="QTSX02002910">
    <property type="protein sequence ID" value="KAJ9073410.1"/>
    <property type="molecule type" value="Genomic_DNA"/>
</dbReference>
<evidence type="ECO:0000313" key="1">
    <source>
        <dbReference type="EMBL" id="KAJ9073410.1"/>
    </source>
</evidence>
<organism evidence="1 2">
    <name type="scientific">Entomophthora muscae</name>
    <dbReference type="NCBI Taxonomy" id="34485"/>
    <lineage>
        <taxon>Eukaryota</taxon>
        <taxon>Fungi</taxon>
        <taxon>Fungi incertae sedis</taxon>
        <taxon>Zoopagomycota</taxon>
        <taxon>Entomophthoromycotina</taxon>
        <taxon>Entomophthoromycetes</taxon>
        <taxon>Entomophthorales</taxon>
        <taxon>Entomophthoraceae</taxon>
        <taxon>Entomophthora</taxon>
    </lineage>
</organism>
<gene>
    <name evidence="1" type="ORF">DSO57_1016951</name>
</gene>
<evidence type="ECO:0000313" key="2">
    <source>
        <dbReference type="Proteomes" id="UP001165960"/>
    </source>
</evidence>
<comment type="caution">
    <text evidence="1">The sequence shown here is derived from an EMBL/GenBank/DDBJ whole genome shotgun (WGS) entry which is preliminary data.</text>
</comment>
<accession>A0ACC2TG22</accession>
<sequence length="230" mass="26148">MYLVSPKVSVFSPNYISAVAPLGLEPGVIWTGPNQTDFGNYHTRLFENVTLAFQGLRKSKKHQTSTSILLNSITPFWLDPQPASEFVSCHPNQRCLSTPHHTESIHNTSLPTSKKVMELISLTDKIIPHKFRLETANLPANFKLNFTGPAIKYAWIRVLAWRIHGQFSHRHKTKAHITKHTFPFYSTVLSILPSGHLDSIVGLVDVCAKHQVEPDHKRMEKIQDFYCRKA</sequence>
<proteinExistence type="predicted"/>
<reference evidence="1" key="1">
    <citation type="submission" date="2022-04" db="EMBL/GenBank/DDBJ databases">
        <title>Genome of the entomopathogenic fungus Entomophthora muscae.</title>
        <authorList>
            <person name="Elya C."/>
            <person name="Lovett B.R."/>
            <person name="Lee E."/>
            <person name="Macias A.M."/>
            <person name="Hajek A.E."/>
            <person name="De Bivort B.L."/>
            <person name="Kasson M.T."/>
            <person name="De Fine Licht H.H."/>
            <person name="Stajich J.E."/>
        </authorList>
    </citation>
    <scope>NUCLEOTIDE SEQUENCE</scope>
    <source>
        <strain evidence="1">Berkeley</strain>
    </source>
</reference>
<keyword evidence="2" id="KW-1185">Reference proteome</keyword>